<name>A0ABQ4H0F4_9ACTN</name>
<accession>A0ABQ4H0F4</accession>
<dbReference type="Proteomes" id="UP000660454">
    <property type="component" value="Unassembled WGS sequence"/>
</dbReference>
<sequence length="61" mass="6778">MSQLRGLLNRLIPNVEARAVHCGEYYCYQETTVIGPGRSCFTTWCGVACTGNFTAVSHYCQ</sequence>
<keyword evidence="2" id="KW-1185">Reference proteome</keyword>
<dbReference type="EMBL" id="BOOF01000068">
    <property type="protein sequence ID" value="GIH67166.1"/>
    <property type="molecule type" value="Genomic_DNA"/>
</dbReference>
<organism evidence="1 2">
    <name type="scientific">Microbispora siamensis</name>
    <dbReference type="NCBI Taxonomy" id="564413"/>
    <lineage>
        <taxon>Bacteria</taxon>
        <taxon>Bacillati</taxon>
        <taxon>Actinomycetota</taxon>
        <taxon>Actinomycetes</taxon>
        <taxon>Streptosporangiales</taxon>
        <taxon>Streptosporangiaceae</taxon>
        <taxon>Microbispora</taxon>
    </lineage>
</organism>
<reference evidence="1 2" key="1">
    <citation type="submission" date="2021-01" db="EMBL/GenBank/DDBJ databases">
        <title>Whole genome shotgun sequence of Microbispora siamensis NBRC 104113.</title>
        <authorList>
            <person name="Komaki H."/>
            <person name="Tamura T."/>
        </authorList>
    </citation>
    <scope>NUCLEOTIDE SEQUENCE [LARGE SCALE GENOMIC DNA]</scope>
    <source>
        <strain evidence="1 2">NBRC 104113</strain>
    </source>
</reference>
<comment type="caution">
    <text evidence="1">The sequence shown here is derived from an EMBL/GenBank/DDBJ whole genome shotgun (WGS) entry which is preliminary data.</text>
</comment>
<evidence type="ECO:0000313" key="1">
    <source>
        <dbReference type="EMBL" id="GIH67166.1"/>
    </source>
</evidence>
<proteinExistence type="predicted"/>
<gene>
    <name evidence="1" type="ORF">Msi02_79830</name>
</gene>
<dbReference type="RefSeq" id="WP_204052887.1">
    <property type="nucleotide sequence ID" value="NZ_BOOF01000068.1"/>
</dbReference>
<protein>
    <submittedName>
        <fullName evidence="1">Uncharacterized protein</fullName>
    </submittedName>
</protein>
<evidence type="ECO:0000313" key="2">
    <source>
        <dbReference type="Proteomes" id="UP000660454"/>
    </source>
</evidence>